<evidence type="ECO:0000256" key="1">
    <source>
        <dbReference type="ARBA" id="ARBA00004651"/>
    </source>
</evidence>
<feature type="transmembrane region" description="Helical" evidence="7">
    <location>
        <begin position="53"/>
        <end position="76"/>
    </location>
</feature>
<feature type="transmembrane region" description="Helical" evidence="7">
    <location>
        <begin position="308"/>
        <end position="329"/>
    </location>
</feature>
<keyword evidence="5 7" id="KW-1133">Transmembrane helix</keyword>
<dbReference type="eggNOG" id="COG5557">
    <property type="taxonomic scope" value="Bacteria"/>
</dbReference>
<evidence type="ECO:0000313" key="10">
    <source>
        <dbReference type="Proteomes" id="UP000007488"/>
    </source>
</evidence>
<dbReference type="RefSeq" id="WP_013625339.1">
    <property type="nucleotide sequence ID" value="NC_015172.1"/>
</dbReference>
<sequence>METARKRWSFTITPMRLVFAALAVLGILMILVRLIWGLGVATNQNDQWTWGLWKFVVFTGIALGGSGFTMAFMVFILRRDQFFPVARIGMLISLIAYITGILGLFVDIGQWFNFWTPFVSWGHESVLFEVLVCITIYAIVQVLEFCEVATEKVFKGYHKYFKAALPVLLVIGVTLPTLHQSSLGGLYYLMLGKLDPLWSSQLIAPFFLVTSLFVGPAMMAVVIRLCGKAFNYDVDPSVLKGLIRIAGALMVLYLGMKIVDLAIAGNLGRVFAFDYASIMFLIELGAGVLIPIFIAFSKSAGTSKGQTIFGLLTVGGVVLNRFNMVFTGVSEYFGQYGSAYFPSWIEVIVCLGLISIGCLAFLFLSENFSVFSHRGDEPTVGIMTEDGRYAFYK</sequence>
<feature type="transmembrane region" description="Helical" evidence="7">
    <location>
        <begin position="202"/>
        <end position="226"/>
    </location>
</feature>
<dbReference type="KEGG" id="sgy:Sgly_2183"/>
<dbReference type="InterPro" id="IPR005614">
    <property type="entry name" value="NrfD-like"/>
</dbReference>
<protein>
    <submittedName>
        <fullName evidence="8">Polysulphide reductase NrfD</fullName>
    </submittedName>
</protein>
<evidence type="ECO:0000256" key="5">
    <source>
        <dbReference type="ARBA" id="ARBA00022989"/>
    </source>
</evidence>
<keyword evidence="10" id="KW-1185">Reference proteome</keyword>
<dbReference type="GO" id="GO:0005886">
    <property type="term" value="C:plasma membrane"/>
    <property type="evidence" value="ECO:0007669"/>
    <property type="project" value="UniProtKB-SubCell"/>
</dbReference>
<gene>
    <name evidence="8" type="ordered locus">Sgly_2183</name>
    <name evidence="9" type="ordered locus">Sgly_2186</name>
</gene>
<dbReference type="STRING" id="645991.Sgly_2183"/>
<name>F0T2S3_SYNGF</name>
<reference evidence="8 10" key="1">
    <citation type="journal article" date="2011" name="Stand. Genomic Sci.">
        <title>Complete genome sequence of Syntrophobotulus glycolicus type strain (FlGlyR).</title>
        <authorList>
            <person name="Han C."/>
            <person name="Mwirichia R."/>
            <person name="Chertkov O."/>
            <person name="Held B."/>
            <person name="Lapidus A."/>
            <person name="Nolan M."/>
            <person name="Lucas S."/>
            <person name="Hammon N."/>
            <person name="Deshpande S."/>
            <person name="Cheng J.F."/>
            <person name="Tapia R."/>
            <person name="Goodwin L."/>
            <person name="Pitluck S."/>
            <person name="Huntemann M."/>
            <person name="Liolios K."/>
            <person name="Ivanova N."/>
            <person name="Pagani I."/>
            <person name="Mavromatis K."/>
            <person name="Ovchinikova G."/>
            <person name="Pati A."/>
            <person name="Chen A."/>
            <person name="Palaniappan K."/>
            <person name="Land M."/>
            <person name="Hauser L."/>
            <person name="Brambilla E.M."/>
            <person name="Rohde M."/>
            <person name="Spring S."/>
            <person name="Sikorski J."/>
            <person name="Goker M."/>
            <person name="Woyke T."/>
            <person name="Bristow J."/>
            <person name="Eisen J.A."/>
            <person name="Markowitz V."/>
            <person name="Hugenholtz P."/>
            <person name="Kyrpides N.C."/>
            <person name="Klenk H.P."/>
            <person name="Detter J.C."/>
        </authorList>
    </citation>
    <scope>NUCLEOTIDE SEQUENCE [LARGE SCALE GENOMIC DNA]</scope>
    <source>
        <strain evidence="8">DSM 8271</strain>
        <strain evidence="10">DSM 8271 / FlGlyR</strain>
    </source>
</reference>
<feature type="transmembrane region" description="Helical" evidence="7">
    <location>
        <begin position="126"/>
        <end position="146"/>
    </location>
</feature>
<evidence type="ECO:0000256" key="6">
    <source>
        <dbReference type="ARBA" id="ARBA00023136"/>
    </source>
</evidence>
<dbReference type="AlphaFoldDB" id="F0T2S3"/>
<evidence type="ECO:0000256" key="4">
    <source>
        <dbReference type="ARBA" id="ARBA00022692"/>
    </source>
</evidence>
<feature type="transmembrane region" description="Helical" evidence="7">
    <location>
        <begin position="341"/>
        <end position="364"/>
    </location>
</feature>
<feature type="transmembrane region" description="Helical" evidence="7">
    <location>
        <begin position="276"/>
        <end position="296"/>
    </location>
</feature>
<feature type="transmembrane region" description="Helical" evidence="7">
    <location>
        <begin position="88"/>
        <end position="106"/>
    </location>
</feature>
<dbReference type="Pfam" id="PF03916">
    <property type="entry name" value="NrfD"/>
    <property type="match status" value="1"/>
</dbReference>
<comment type="similarity">
    <text evidence="2">Belongs to the NrfD family.</text>
</comment>
<dbReference type="KEGG" id="sgy:Sgly_2186"/>
<evidence type="ECO:0000256" key="7">
    <source>
        <dbReference type="SAM" id="Phobius"/>
    </source>
</evidence>
<keyword evidence="6 7" id="KW-0472">Membrane</keyword>
<dbReference type="HOGENOM" id="CLU_049007_0_0_9"/>
<evidence type="ECO:0000256" key="2">
    <source>
        <dbReference type="ARBA" id="ARBA00008929"/>
    </source>
</evidence>
<dbReference type="EMBL" id="CP002547">
    <property type="protein sequence ID" value="ADY56472.1"/>
    <property type="molecule type" value="Genomic_DNA"/>
</dbReference>
<evidence type="ECO:0000256" key="3">
    <source>
        <dbReference type="ARBA" id="ARBA00022475"/>
    </source>
</evidence>
<dbReference type="Proteomes" id="UP000007488">
    <property type="component" value="Chromosome"/>
</dbReference>
<comment type="subcellular location">
    <subcellularLocation>
        <location evidence="1">Cell membrane</location>
        <topology evidence="1">Multi-pass membrane protein</topology>
    </subcellularLocation>
</comment>
<dbReference type="OrthoDB" id="9768158at2"/>
<evidence type="ECO:0000313" key="9">
    <source>
        <dbReference type="EMBL" id="ADY56475.1"/>
    </source>
</evidence>
<organism evidence="8 10">
    <name type="scientific">Syntrophobotulus glycolicus (strain DSM 8271 / FlGlyR)</name>
    <dbReference type="NCBI Taxonomy" id="645991"/>
    <lineage>
        <taxon>Bacteria</taxon>
        <taxon>Bacillati</taxon>
        <taxon>Bacillota</taxon>
        <taxon>Clostridia</taxon>
        <taxon>Eubacteriales</taxon>
        <taxon>Desulfitobacteriaceae</taxon>
        <taxon>Syntrophobotulus</taxon>
    </lineage>
</organism>
<accession>F0T2S3</accession>
<feature type="transmembrane region" description="Helical" evidence="7">
    <location>
        <begin position="238"/>
        <end position="256"/>
    </location>
</feature>
<feature type="transmembrane region" description="Helical" evidence="7">
    <location>
        <begin position="167"/>
        <end position="190"/>
    </location>
</feature>
<evidence type="ECO:0000313" key="8">
    <source>
        <dbReference type="EMBL" id="ADY56472.1"/>
    </source>
</evidence>
<reference evidence="10" key="2">
    <citation type="submission" date="2011-02" db="EMBL/GenBank/DDBJ databases">
        <title>The complete genome of Syntrophobotulus glycolicus DSM 8271.</title>
        <authorList>
            <person name="Lucas S."/>
            <person name="Copeland A."/>
            <person name="Lapidus A."/>
            <person name="Bruce D."/>
            <person name="Goodwin L."/>
            <person name="Pitluck S."/>
            <person name="Kyrpides N."/>
            <person name="Mavromatis K."/>
            <person name="Pagani I."/>
            <person name="Ivanova N."/>
            <person name="Mikhailova N."/>
            <person name="Chertkov O."/>
            <person name="Held B."/>
            <person name="Detter J.C."/>
            <person name="Tapia R."/>
            <person name="Han C."/>
            <person name="Land M."/>
            <person name="Hauser L."/>
            <person name="Markowitz V."/>
            <person name="Cheng J.-F."/>
            <person name="Hugenholtz P."/>
            <person name="Woyke T."/>
            <person name="Wu D."/>
            <person name="Spring S."/>
            <person name="Schroeder M."/>
            <person name="Brambilla E."/>
            <person name="Klenk H.-P."/>
            <person name="Eisen J.A."/>
        </authorList>
    </citation>
    <scope>NUCLEOTIDE SEQUENCE [LARGE SCALE GENOMIC DNA]</scope>
    <source>
        <strain evidence="10">DSM 8271 / FlGlyR</strain>
    </source>
</reference>
<keyword evidence="4 7" id="KW-0812">Transmembrane</keyword>
<dbReference type="EMBL" id="CP002547">
    <property type="protein sequence ID" value="ADY56475.1"/>
    <property type="molecule type" value="Genomic_DNA"/>
</dbReference>
<keyword evidence="3" id="KW-1003">Cell membrane</keyword>
<proteinExistence type="inferred from homology"/>